<evidence type="ECO:0000256" key="1">
    <source>
        <dbReference type="ARBA" id="ARBA00004141"/>
    </source>
</evidence>
<evidence type="ECO:0000313" key="7">
    <source>
        <dbReference type="EMBL" id="OGF37915.1"/>
    </source>
</evidence>
<feature type="transmembrane region" description="Helical" evidence="5">
    <location>
        <begin position="70"/>
        <end position="89"/>
    </location>
</feature>
<dbReference type="CDD" id="cd02883">
    <property type="entry name" value="NUDIX_Hydrolase"/>
    <property type="match status" value="1"/>
</dbReference>
<comment type="caution">
    <text evidence="7">The sequence shown here is derived from an EMBL/GenBank/DDBJ whole genome shotgun (WGS) entry which is preliminary data.</text>
</comment>
<evidence type="ECO:0000259" key="6">
    <source>
        <dbReference type="PROSITE" id="PS51462"/>
    </source>
</evidence>
<dbReference type="Gene3D" id="3.90.79.10">
    <property type="entry name" value="Nucleoside Triphosphate Pyrophosphohydrolase"/>
    <property type="match status" value="1"/>
</dbReference>
<evidence type="ECO:0000256" key="5">
    <source>
        <dbReference type="SAM" id="Phobius"/>
    </source>
</evidence>
<feature type="transmembrane region" description="Helical" evidence="5">
    <location>
        <begin position="406"/>
        <end position="431"/>
    </location>
</feature>
<feature type="transmembrane region" description="Helical" evidence="5">
    <location>
        <begin position="185"/>
        <end position="203"/>
    </location>
</feature>
<dbReference type="EMBL" id="MFGM01000012">
    <property type="protein sequence ID" value="OGF37915.1"/>
    <property type="molecule type" value="Genomic_DNA"/>
</dbReference>
<dbReference type="InterPro" id="IPR051533">
    <property type="entry name" value="WaaL-like"/>
</dbReference>
<dbReference type="PANTHER" id="PTHR37422:SF13">
    <property type="entry name" value="LIPOPOLYSACCHARIDE BIOSYNTHESIS PROTEIN PA4999-RELATED"/>
    <property type="match status" value="1"/>
</dbReference>
<dbReference type="Proteomes" id="UP000178656">
    <property type="component" value="Unassembled WGS sequence"/>
</dbReference>
<accession>A0A1F5TG63</accession>
<sequence>MKTTKTIITYCFYVFIFLLPLQTRWIFAPNASEYRTMSVYGTEILLGLILLLCVVGALRATPLQQKNTPSLVITIIFIGILILNAWNAADQSIAFYKFSQLILATALFALIVALKPAFSKISGALILSGTWQSLFAIQQFLDQKIIANKWLGMAAQDPQILGTPIVQLGETRWLRAFGTLPHPNMLAGFLIIILILIIGSYTLTASKRWKKVLPLFFIINSIALFTALSRAAILTFIILIIFLPFLARKHAALSKSATKFALIFLCVTILFTAMYPNLILNRATGASRVESISNATRIEQYKEAWPIIKSNWLTGVGLGNYTIALEKIKPALPAWTYQPIHNADLLIFAELGLLGLGATILFIIFIALQLRRINLSVQRITAITCLTGIALLALFDHYHWSFYLGLTLFATILALTKISGNTVVVSGPVIINNNKILLIRDKKDDFWKFPGGRVEEIDYKTKEPLRAACQRETKEEIGLNIEIIRPLRSLLVDKPDGTAVELNHFLVRSTGTIFLGDDIDEAQWHNLKNLPNSCAPNIRLVIDSLKQSDKLRLAS</sequence>
<dbReference type="PANTHER" id="PTHR37422">
    <property type="entry name" value="TEICHURONIC ACID BIOSYNTHESIS PROTEIN TUAE"/>
    <property type="match status" value="1"/>
</dbReference>
<reference evidence="7 8" key="1">
    <citation type="journal article" date="2016" name="Nat. Commun.">
        <title>Thousands of microbial genomes shed light on interconnected biogeochemical processes in an aquifer system.</title>
        <authorList>
            <person name="Anantharaman K."/>
            <person name="Brown C.T."/>
            <person name="Hug L.A."/>
            <person name="Sharon I."/>
            <person name="Castelle C.J."/>
            <person name="Probst A.J."/>
            <person name="Thomas B.C."/>
            <person name="Singh A."/>
            <person name="Wilkins M.J."/>
            <person name="Karaoz U."/>
            <person name="Brodie E.L."/>
            <person name="Williams K.H."/>
            <person name="Hubbard S.S."/>
            <person name="Banfield J.F."/>
        </authorList>
    </citation>
    <scope>NUCLEOTIDE SEQUENCE [LARGE SCALE GENOMIC DNA]</scope>
</reference>
<protein>
    <recommendedName>
        <fullName evidence="6">Nudix hydrolase domain-containing protein</fullName>
    </recommendedName>
</protein>
<dbReference type="GO" id="GO:0016020">
    <property type="term" value="C:membrane"/>
    <property type="evidence" value="ECO:0007669"/>
    <property type="project" value="UniProtKB-SubCell"/>
</dbReference>
<keyword evidence="2 5" id="KW-0812">Transmembrane</keyword>
<evidence type="ECO:0000313" key="8">
    <source>
        <dbReference type="Proteomes" id="UP000178656"/>
    </source>
</evidence>
<feature type="transmembrane region" description="Helical" evidence="5">
    <location>
        <begin position="380"/>
        <end position="400"/>
    </location>
</feature>
<dbReference type="PROSITE" id="PS51462">
    <property type="entry name" value="NUDIX"/>
    <property type="match status" value="1"/>
</dbReference>
<gene>
    <name evidence="7" type="ORF">A2482_01780</name>
</gene>
<keyword evidence="4 5" id="KW-0472">Membrane</keyword>
<dbReference type="Pfam" id="PF00293">
    <property type="entry name" value="NUDIX"/>
    <property type="match status" value="1"/>
</dbReference>
<dbReference type="InterPro" id="IPR000086">
    <property type="entry name" value="NUDIX_hydrolase_dom"/>
</dbReference>
<evidence type="ECO:0000256" key="4">
    <source>
        <dbReference type="ARBA" id="ARBA00023136"/>
    </source>
</evidence>
<dbReference type="Pfam" id="PF04932">
    <property type="entry name" value="Wzy_C"/>
    <property type="match status" value="1"/>
</dbReference>
<proteinExistence type="predicted"/>
<feature type="transmembrane region" description="Helical" evidence="5">
    <location>
        <begin position="345"/>
        <end position="368"/>
    </location>
</feature>
<feature type="domain" description="Nudix hydrolase" evidence="6">
    <location>
        <begin position="420"/>
        <end position="547"/>
    </location>
</feature>
<organism evidence="7 8">
    <name type="scientific">Candidatus Falkowbacteria bacterium RIFOXYC2_FULL_48_21</name>
    <dbReference type="NCBI Taxonomy" id="1798005"/>
    <lineage>
        <taxon>Bacteria</taxon>
        <taxon>Candidatus Falkowiibacteriota</taxon>
    </lineage>
</organism>
<dbReference type="InterPro" id="IPR015797">
    <property type="entry name" value="NUDIX_hydrolase-like_dom_sf"/>
</dbReference>
<dbReference type="SUPFAM" id="SSF55811">
    <property type="entry name" value="Nudix"/>
    <property type="match status" value="1"/>
</dbReference>
<name>A0A1F5TG63_9BACT</name>
<feature type="transmembrane region" description="Helical" evidence="5">
    <location>
        <begin position="257"/>
        <end position="275"/>
    </location>
</feature>
<dbReference type="AlphaFoldDB" id="A0A1F5TG63"/>
<comment type="subcellular location">
    <subcellularLocation>
        <location evidence="1">Membrane</location>
        <topology evidence="1">Multi-pass membrane protein</topology>
    </subcellularLocation>
</comment>
<feature type="transmembrane region" description="Helical" evidence="5">
    <location>
        <begin position="95"/>
        <end position="114"/>
    </location>
</feature>
<feature type="transmembrane region" description="Helical" evidence="5">
    <location>
        <begin position="7"/>
        <end position="27"/>
    </location>
</feature>
<dbReference type="InterPro" id="IPR007016">
    <property type="entry name" value="O-antigen_ligase-rel_domated"/>
</dbReference>
<feature type="transmembrane region" description="Helical" evidence="5">
    <location>
        <begin position="215"/>
        <end position="245"/>
    </location>
</feature>
<feature type="transmembrane region" description="Helical" evidence="5">
    <location>
        <begin position="39"/>
        <end position="58"/>
    </location>
</feature>
<keyword evidence="3 5" id="KW-1133">Transmembrane helix</keyword>
<evidence type="ECO:0000256" key="2">
    <source>
        <dbReference type="ARBA" id="ARBA00022692"/>
    </source>
</evidence>
<evidence type="ECO:0000256" key="3">
    <source>
        <dbReference type="ARBA" id="ARBA00022989"/>
    </source>
</evidence>